<dbReference type="AlphaFoldDB" id="W1IQ13"/>
<dbReference type="Proteomes" id="UP000019197">
    <property type="component" value="Unassembled WGS sequence"/>
</dbReference>
<reference evidence="2 3" key="1">
    <citation type="submission" date="2013-11" db="EMBL/GenBank/DDBJ databases">
        <title>Draft genome sequence and annotation of the entomopathogenic bacterium, Xenorhabdus cabanillasi strain JM26.</title>
        <authorList>
            <person name="Gualtieri M."/>
            <person name="Ogier J.C."/>
            <person name="Pages S."/>
            <person name="Givaudan A."/>
            <person name="Gaudriault S."/>
        </authorList>
    </citation>
    <scope>NUCLEOTIDE SEQUENCE [LARGE SCALE GENOMIC DNA]</scope>
    <source>
        <strain evidence="2 3">JM26</strain>
    </source>
</reference>
<organism evidence="2 3">
    <name type="scientific">Xenorhabdus cabanillasii JM26</name>
    <dbReference type="NCBI Taxonomy" id="1427517"/>
    <lineage>
        <taxon>Bacteria</taxon>
        <taxon>Pseudomonadati</taxon>
        <taxon>Pseudomonadota</taxon>
        <taxon>Gammaproteobacteria</taxon>
        <taxon>Enterobacterales</taxon>
        <taxon>Morganellaceae</taxon>
        <taxon>Xenorhabdus</taxon>
    </lineage>
</organism>
<feature type="transmembrane region" description="Helical" evidence="1">
    <location>
        <begin position="72"/>
        <end position="92"/>
    </location>
</feature>
<dbReference type="EMBL" id="CBXE010000014">
    <property type="protein sequence ID" value="CDL79320.1"/>
    <property type="molecule type" value="Genomic_DNA"/>
</dbReference>
<accession>W1IQ13</accession>
<evidence type="ECO:0000256" key="1">
    <source>
        <dbReference type="SAM" id="Phobius"/>
    </source>
</evidence>
<protein>
    <submittedName>
        <fullName evidence="2">Uncharacterized protein</fullName>
    </submittedName>
</protein>
<keyword evidence="1" id="KW-0812">Transmembrane</keyword>
<name>W1IQ13_9GAMM</name>
<proteinExistence type="predicted"/>
<evidence type="ECO:0000313" key="3">
    <source>
        <dbReference type="Proteomes" id="UP000019197"/>
    </source>
</evidence>
<gene>
    <name evidence="2" type="ORF">XCR1_1100014</name>
</gene>
<keyword evidence="1" id="KW-1133">Transmembrane helix</keyword>
<comment type="caution">
    <text evidence="2">The sequence shown here is derived from an EMBL/GenBank/DDBJ whole genome shotgun (WGS) entry which is preliminary data.</text>
</comment>
<keyword evidence="1" id="KW-0472">Membrane</keyword>
<evidence type="ECO:0000313" key="2">
    <source>
        <dbReference type="EMBL" id="CDL79320.1"/>
    </source>
</evidence>
<sequence length="104" mass="12059">MRSLFPPQKSQCRHISLMPLITLSRRAYGKSTISFFCVKLLPELKTRLINTLKDRIVTGEYQTDYSKYQGEIVNLNITVVFQVASLLAYTLFYNYTPNTVFINI</sequence>